<dbReference type="EC" id="6.3.2.9" evidence="7"/>
<dbReference type="SUPFAM" id="SSF53244">
    <property type="entry name" value="MurD-like peptide ligases, peptide-binding domain"/>
    <property type="match status" value="1"/>
</dbReference>
<feature type="domain" description="Mur ligase central" evidence="9">
    <location>
        <begin position="106"/>
        <end position="206"/>
    </location>
</feature>
<evidence type="ECO:0000313" key="11">
    <source>
        <dbReference type="Proteomes" id="UP000247465"/>
    </source>
</evidence>
<comment type="pathway">
    <text evidence="2 7">Cell wall biogenesis; peptidoglycan biosynthesis.</text>
</comment>
<dbReference type="Gene3D" id="3.40.50.720">
    <property type="entry name" value="NAD(P)-binding Rossmann-like Domain"/>
    <property type="match status" value="1"/>
</dbReference>
<dbReference type="Pfam" id="PF08245">
    <property type="entry name" value="Mur_ligase_M"/>
    <property type="match status" value="1"/>
</dbReference>
<keyword evidence="7" id="KW-0961">Cell wall biogenesis/degradation</keyword>
<evidence type="ECO:0000256" key="1">
    <source>
        <dbReference type="ARBA" id="ARBA00004496"/>
    </source>
</evidence>
<dbReference type="UniPathway" id="UPA00219"/>
<keyword evidence="4 10" id="KW-0436">Ligase</keyword>
<evidence type="ECO:0000259" key="8">
    <source>
        <dbReference type="Pfam" id="PF02875"/>
    </source>
</evidence>
<evidence type="ECO:0000256" key="4">
    <source>
        <dbReference type="ARBA" id="ARBA00022598"/>
    </source>
</evidence>
<dbReference type="AlphaFoldDB" id="A0A2Z4AGI1"/>
<dbReference type="InterPro" id="IPR004101">
    <property type="entry name" value="Mur_ligase_C"/>
</dbReference>
<dbReference type="SUPFAM" id="SSF53623">
    <property type="entry name" value="MurD-like peptide ligases, catalytic domain"/>
    <property type="match status" value="1"/>
</dbReference>
<keyword evidence="6" id="KW-0067">ATP-binding</keyword>
<dbReference type="GO" id="GO:0005524">
    <property type="term" value="F:ATP binding"/>
    <property type="evidence" value="ECO:0007669"/>
    <property type="project" value="UniProtKB-KW"/>
</dbReference>
<gene>
    <name evidence="10" type="primary">murD</name>
    <name evidence="10" type="ORF">DF168_01400</name>
</gene>
<name>A0A2Z4AGI1_9BACT</name>
<dbReference type="GO" id="GO:0008764">
    <property type="term" value="F:UDP-N-acetylmuramoylalanine-D-glutamate ligase activity"/>
    <property type="evidence" value="ECO:0007669"/>
    <property type="project" value="UniProtKB-EC"/>
</dbReference>
<comment type="subcellular location">
    <subcellularLocation>
        <location evidence="1 7">Cytoplasm</location>
    </subcellularLocation>
</comment>
<evidence type="ECO:0000313" key="10">
    <source>
        <dbReference type="EMBL" id="AWT60198.1"/>
    </source>
</evidence>
<dbReference type="GO" id="GO:0008360">
    <property type="term" value="P:regulation of cell shape"/>
    <property type="evidence" value="ECO:0007669"/>
    <property type="project" value="UniProtKB-KW"/>
</dbReference>
<organism evidence="10 11">
    <name type="scientific">Candidatus Moanibacter tarae</name>
    <dbReference type="NCBI Taxonomy" id="2200854"/>
    <lineage>
        <taxon>Bacteria</taxon>
        <taxon>Pseudomonadati</taxon>
        <taxon>Verrucomicrobiota</taxon>
        <taxon>Opitutia</taxon>
        <taxon>Puniceicoccales</taxon>
        <taxon>Puniceicoccales incertae sedis</taxon>
        <taxon>Candidatus Moanibacter</taxon>
    </lineage>
</organism>
<dbReference type="NCBIfam" id="TIGR01087">
    <property type="entry name" value="murD"/>
    <property type="match status" value="1"/>
</dbReference>
<accession>A0A2Z4AGI1</accession>
<evidence type="ECO:0000256" key="6">
    <source>
        <dbReference type="ARBA" id="ARBA00022840"/>
    </source>
</evidence>
<keyword evidence="7" id="KW-0131">Cell cycle</keyword>
<keyword evidence="7" id="KW-0133">Cell shape</keyword>
<feature type="domain" description="Mur ligase C-terminal" evidence="8">
    <location>
        <begin position="287"/>
        <end position="398"/>
    </location>
</feature>
<keyword evidence="7" id="KW-0132">Cell division</keyword>
<dbReference type="PANTHER" id="PTHR43692">
    <property type="entry name" value="UDP-N-ACETYLMURAMOYLALANINE--D-GLUTAMATE LIGASE"/>
    <property type="match status" value="1"/>
</dbReference>
<dbReference type="Gene3D" id="3.40.1190.10">
    <property type="entry name" value="Mur-like, catalytic domain"/>
    <property type="match status" value="1"/>
</dbReference>
<dbReference type="Gene3D" id="3.90.190.20">
    <property type="entry name" value="Mur ligase, C-terminal domain"/>
    <property type="match status" value="1"/>
</dbReference>
<keyword evidence="3" id="KW-0963">Cytoplasm</keyword>
<dbReference type="PANTHER" id="PTHR43692:SF1">
    <property type="entry name" value="UDP-N-ACETYLMURAMOYLALANINE--D-GLUTAMATE LIGASE"/>
    <property type="match status" value="1"/>
</dbReference>
<sequence>MTLVPPAIMSFLEEPVAIFGHGVSGHAVANLLSSLEVDYLCYDERSASGVRTQFDERTAKGHRLVIYSPRFHFDHPWLSEARQAGCHCLTELDFASLFWKGKAIAVTGTNGKTTLAEFLVYALKRYRIDAVVVGNNGSPLSRICGRIDCENVLAICEVSSFEAGALEFFQPDALIWTNFHEDHLDRYDSMERYFSDKWNLVERLSHSFFLAGASVAEAAEKFGFQLPDFTTVVEGATQADWDLPRGSVFSLLSQKENLTMARTYWGIESLPEEALRNAAERFPARNHRLAKTAEIDGVEIWNDSKATNFSATRAAVSNFKKPVLWIGGGKWRGGDINGFVEDMARQVQQAYLIGETALQVGSLLDGFSVDWTRFGSLPNAVNAAFEAAKPGDVILFSPGFSSLDMFRDFFDRGDCFENTVSNLKYRPASYSDRFPSSSLRYDASPFA</sequence>
<keyword evidence="5" id="KW-0547">Nucleotide-binding</keyword>
<comment type="function">
    <text evidence="7">Cell wall formation. Catalyzes the addition of glutamate to the nucleotide precursor UDP-N-acetylmuramoyl-L-alanine (UMA).</text>
</comment>
<dbReference type="Pfam" id="PF02875">
    <property type="entry name" value="Mur_ligase_C"/>
    <property type="match status" value="1"/>
</dbReference>
<evidence type="ECO:0000259" key="9">
    <source>
        <dbReference type="Pfam" id="PF08245"/>
    </source>
</evidence>
<dbReference type="GO" id="GO:0009252">
    <property type="term" value="P:peptidoglycan biosynthetic process"/>
    <property type="evidence" value="ECO:0007669"/>
    <property type="project" value="UniProtKB-UniPathway"/>
</dbReference>
<evidence type="ECO:0000256" key="3">
    <source>
        <dbReference type="ARBA" id="ARBA00022490"/>
    </source>
</evidence>
<dbReference type="GO" id="GO:0005737">
    <property type="term" value="C:cytoplasm"/>
    <property type="evidence" value="ECO:0007669"/>
    <property type="project" value="UniProtKB-SubCell"/>
</dbReference>
<keyword evidence="7" id="KW-0573">Peptidoglycan synthesis</keyword>
<dbReference type="InterPro" id="IPR013221">
    <property type="entry name" value="Mur_ligase_cen"/>
</dbReference>
<dbReference type="Proteomes" id="UP000247465">
    <property type="component" value="Chromosome"/>
</dbReference>
<evidence type="ECO:0000256" key="2">
    <source>
        <dbReference type="ARBA" id="ARBA00004752"/>
    </source>
</evidence>
<evidence type="ECO:0000256" key="5">
    <source>
        <dbReference type="ARBA" id="ARBA00022741"/>
    </source>
</evidence>
<protein>
    <recommendedName>
        <fullName evidence="7">UDP-N-acetylmuramoylalanine--D-glutamate ligase</fullName>
        <ecNumber evidence="7">6.3.2.9</ecNumber>
    </recommendedName>
</protein>
<dbReference type="GO" id="GO:0051301">
    <property type="term" value="P:cell division"/>
    <property type="evidence" value="ECO:0007669"/>
    <property type="project" value="UniProtKB-KW"/>
</dbReference>
<dbReference type="EMBL" id="CP029803">
    <property type="protein sequence ID" value="AWT60198.1"/>
    <property type="molecule type" value="Genomic_DNA"/>
</dbReference>
<dbReference type="KEGG" id="mtar:DF168_01400"/>
<dbReference type="GO" id="GO:0071555">
    <property type="term" value="P:cell wall organization"/>
    <property type="evidence" value="ECO:0007669"/>
    <property type="project" value="UniProtKB-KW"/>
</dbReference>
<dbReference type="InterPro" id="IPR005762">
    <property type="entry name" value="MurD"/>
</dbReference>
<evidence type="ECO:0000256" key="7">
    <source>
        <dbReference type="RuleBase" id="RU003664"/>
    </source>
</evidence>
<reference evidence="10 11" key="1">
    <citation type="submission" date="2018-06" db="EMBL/GenBank/DDBJ databases">
        <title>Draft Genome Sequence of a Novel Marine Bacterium Related to the Verrucomicrobia.</title>
        <authorList>
            <person name="Vosseberg J."/>
            <person name="Martijn J."/>
            <person name="Ettema T.J.G."/>
        </authorList>
    </citation>
    <scope>NUCLEOTIDE SEQUENCE [LARGE SCALE GENOMIC DNA]</scope>
    <source>
        <strain evidence="10">TARA_B100001123</strain>
    </source>
</reference>
<dbReference type="InterPro" id="IPR036565">
    <property type="entry name" value="Mur-like_cat_sf"/>
</dbReference>
<dbReference type="InterPro" id="IPR036615">
    <property type="entry name" value="Mur_ligase_C_dom_sf"/>
</dbReference>
<proteinExistence type="predicted"/>
<comment type="catalytic activity">
    <reaction evidence="7">
        <text>UDP-N-acetyl-alpha-D-muramoyl-L-alanine + D-glutamate + ATP = UDP-N-acetyl-alpha-D-muramoyl-L-alanyl-D-glutamate + ADP + phosphate + H(+)</text>
        <dbReference type="Rhea" id="RHEA:16429"/>
        <dbReference type="ChEBI" id="CHEBI:15378"/>
        <dbReference type="ChEBI" id="CHEBI:29986"/>
        <dbReference type="ChEBI" id="CHEBI:30616"/>
        <dbReference type="ChEBI" id="CHEBI:43474"/>
        <dbReference type="ChEBI" id="CHEBI:83898"/>
        <dbReference type="ChEBI" id="CHEBI:83900"/>
        <dbReference type="ChEBI" id="CHEBI:456216"/>
        <dbReference type="EC" id="6.3.2.9"/>
    </reaction>
</comment>
<dbReference type="SUPFAM" id="SSF51984">
    <property type="entry name" value="MurCD N-terminal domain"/>
    <property type="match status" value="1"/>
</dbReference>